<gene>
    <name evidence="6" type="ORF">LX73_0499</name>
</gene>
<dbReference type="AlphaFoldDB" id="A0A5D3YQE7"/>
<dbReference type="PANTHER" id="PTHR43356">
    <property type="entry name" value="PHOSPHATE ACETYLTRANSFERASE"/>
    <property type="match status" value="1"/>
</dbReference>
<dbReference type="Gene3D" id="3.40.50.10950">
    <property type="match status" value="1"/>
</dbReference>
<dbReference type="RefSeq" id="WP_148897880.1">
    <property type="nucleotide sequence ID" value="NZ_VNHY01000001.1"/>
</dbReference>
<dbReference type="Pfam" id="PF01515">
    <property type="entry name" value="PTA_PTB"/>
    <property type="match status" value="1"/>
</dbReference>
<name>A0A5D3YQE7_9BACT</name>
<comment type="caution">
    <text evidence="6">The sequence shown here is derived from an EMBL/GenBank/DDBJ whole genome shotgun (WGS) entry which is preliminary data.</text>
</comment>
<protein>
    <recommendedName>
        <fullName evidence="2">phosphate acetyltransferase</fullName>
        <ecNumber evidence="2">2.3.1.8</ecNumber>
    </recommendedName>
</protein>
<feature type="domain" description="Phosphate acetyl/butaryl transferase" evidence="5">
    <location>
        <begin position="4"/>
        <end position="321"/>
    </location>
</feature>
<evidence type="ECO:0000256" key="1">
    <source>
        <dbReference type="ARBA" id="ARBA00005656"/>
    </source>
</evidence>
<proteinExistence type="inferred from homology"/>
<evidence type="ECO:0000313" key="6">
    <source>
        <dbReference type="EMBL" id="TYP95203.1"/>
    </source>
</evidence>
<evidence type="ECO:0000256" key="4">
    <source>
        <dbReference type="ARBA" id="ARBA00023315"/>
    </source>
</evidence>
<dbReference type="NCBIfam" id="TIGR00651">
    <property type="entry name" value="pta"/>
    <property type="match status" value="1"/>
</dbReference>
<evidence type="ECO:0000313" key="7">
    <source>
        <dbReference type="Proteomes" id="UP000324595"/>
    </source>
</evidence>
<dbReference type="Gene3D" id="3.40.50.10750">
    <property type="entry name" value="Isocitrate/Isopropylmalate dehydrogenase-like"/>
    <property type="match status" value="1"/>
</dbReference>
<keyword evidence="3" id="KW-0808">Transferase</keyword>
<accession>A0A5D3YQE7</accession>
<keyword evidence="7" id="KW-1185">Reference proteome</keyword>
<dbReference type="NCBIfam" id="NF007233">
    <property type="entry name" value="PRK09653.1"/>
    <property type="match status" value="1"/>
</dbReference>
<dbReference type="InterPro" id="IPR042113">
    <property type="entry name" value="P_AcTrfase_dom1"/>
</dbReference>
<evidence type="ECO:0000256" key="2">
    <source>
        <dbReference type="ARBA" id="ARBA00012707"/>
    </source>
</evidence>
<keyword evidence="4" id="KW-0012">Acyltransferase</keyword>
<reference evidence="6 7" key="1">
    <citation type="submission" date="2019-07" db="EMBL/GenBank/DDBJ databases">
        <title>Genomic Encyclopedia of Archaeal and Bacterial Type Strains, Phase II (KMG-II): from individual species to whole genera.</title>
        <authorList>
            <person name="Goeker M."/>
        </authorList>
    </citation>
    <scope>NUCLEOTIDE SEQUENCE [LARGE SCALE GENOMIC DNA]</scope>
    <source>
        <strain evidence="6 7">DSM 21935</strain>
    </source>
</reference>
<dbReference type="Proteomes" id="UP000324595">
    <property type="component" value="Unassembled WGS sequence"/>
</dbReference>
<dbReference type="OrthoDB" id="9805787at2"/>
<dbReference type="InterPro" id="IPR050500">
    <property type="entry name" value="Phos_Acetyltrans/Butyryltrans"/>
</dbReference>
<dbReference type="InterPro" id="IPR042112">
    <property type="entry name" value="P_AcTrfase_dom2"/>
</dbReference>
<dbReference type="PANTHER" id="PTHR43356:SF1">
    <property type="entry name" value="PHOSPHATE ACETYLTRANSFERASE EUTD"/>
    <property type="match status" value="1"/>
</dbReference>
<dbReference type="PIRSF" id="PIRSF000428">
    <property type="entry name" value="P_Ac_trans"/>
    <property type="match status" value="1"/>
</dbReference>
<dbReference type="SUPFAM" id="SSF53659">
    <property type="entry name" value="Isocitrate/Isopropylmalate dehydrogenase-like"/>
    <property type="match status" value="1"/>
</dbReference>
<dbReference type="InterPro" id="IPR004614">
    <property type="entry name" value="P_AcTrfase"/>
</dbReference>
<organism evidence="6 7">
    <name type="scientific">Fodinibius salinus</name>
    <dbReference type="NCBI Taxonomy" id="860790"/>
    <lineage>
        <taxon>Bacteria</taxon>
        <taxon>Pseudomonadati</taxon>
        <taxon>Balneolota</taxon>
        <taxon>Balneolia</taxon>
        <taxon>Balneolales</taxon>
        <taxon>Balneolaceae</taxon>
        <taxon>Fodinibius</taxon>
    </lineage>
</organism>
<dbReference type="EC" id="2.3.1.8" evidence="2"/>
<dbReference type="GO" id="GO:0008959">
    <property type="term" value="F:phosphate acetyltransferase activity"/>
    <property type="evidence" value="ECO:0007669"/>
    <property type="project" value="UniProtKB-EC"/>
</dbReference>
<dbReference type="EMBL" id="VNHY01000001">
    <property type="protein sequence ID" value="TYP95203.1"/>
    <property type="molecule type" value="Genomic_DNA"/>
</dbReference>
<dbReference type="InterPro" id="IPR002505">
    <property type="entry name" value="PTA_PTB"/>
</dbReference>
<comment type="similarity">
    <text evidence="1">Belongs to the phosphate acetyltransferase and butyryltransferase family.</text>
</comment>
<evidence type="ECO:0000259" key="5">
    <source>
        <dbReference type="Pfam" id="PF01515"/>
    </source>
</evidence>
<evidence type="ECO:0000256" key="3">
    <source>
        <dbReference type="ARBA" id="ARBA00022679"/>
    </source>
</evidence>
<sequence length="329" mass="35743">MESIIEDIRNRASEKGKTIVFPETDDPRILQAACHLVTQDICDVILIGDEKEVNKKAKEEKVKLPAAIQYHSTAEVTEEMVTHLYNRRKHKEISRYEAEQKLSQDSLYFGAALVAVGVADGCVAGSLATTGEVIRAAIHNIGLREGTDIVSSTFLMALKDGQVLTYADCGVVPYPDEKELADIAIESARTHRLLMQEEATVAMLSFSTKGSAKHEKTQLVTNALEKVQKKAPELQIDGELQFDAAFVPEVAKRKAPESNVAGKANTFIFPNLDAGNIAYKITERLAGASATGPILQGLAHPMMDLSRGCSWQDIVNASCVAILFAGQTS</sequence>
<dbReference type="InterPro" id="IPR012147">
    <property type="entry name" value="P_Ac_Bu_trans"/>
</dbReference>